<sequence>MERANELNLFFNRFRLNSPHLYPPTTLPDFHTASVPQMRLPSPTLIIFTLYTSNFWYRVVPLAKREMVVDFRRKWRVSQPPRILEEDVGTGEDYKYLGVHIDNGLQNQH</sequence>
<dbReference type="EMBL" id="CADEAL010003090">
    <property type="protein sequence ID" value="CAB1443408.1"/>
    <property type="molecule type" value="Genomic_DNA"/>
</dbReference>
<evidence type="ECO:0000313" key="2">
    <source>
        <dbReference type="Proteomes" id="UP001153269"/>
    </source>
</evidence>
<keyword evidence="2" id="KW-1185">Reference proteome</keyword>
<organism evidence="1 2">
    <name type="scientific">Pleuronectes platessa</name>
    <name type="common">European plaice</name>
    <dbReference type="NCBI Taxonomy" id="8262"/>
    <lineage>
        <taxon>Eukaryota</taxon>
        <taxon>Metazoa</taxon>
        <taxon>Chordata</taxon>
        <taxon>Craniata</taxon>
        <taxon>Vertebrata</taxon>
        <taxon>Euteleostomi</taxon>
        <taxon>Actinopterygii</taxon>
        <taxon>Neopterygii</taxon>
        <taxon>Teleostei</taxon>
        <taxon>Neoteleostei</taxon>
        <taxon>Acanthomorphata</taxon>
        <taxon>Carangaria</taxon>
        <taxon>Pleuronectiformes</taxon>
        <taxon>Pleuronectoidei</taxon>
        <taxon>Pleuronectidae</taxon>
        <taxon>Pleuronectes</taxon>
    </lineage>
</organism>
<dbReference type="AlphaFoldDB" id="A0A9N7V7B7"/>
<protein>
    <submittedName>
        <fullName evidence="1">Uncharacterized protein</fullName>
    </submittedName>
</protein>
<reference evidence="1" key="1">
    <citation type="submission" date="2020-03" db="EMBL/GenBank/DDBJ databases">
        <authorList>
            <person name="Weist P."/>
        </authorList>
    </citation>
    <scope>NUCLEOTIDE SEQUENCE</scope>
</reference>
<proteinExistence type="predicted"/>
<evidence type="ECO:0000313" key="1">
    <source>
        <dbReference type="EMBL" id="CAB1443408.1"/>
    </source>
</evidence>
<comment type="caution">
    <text evidence="1">The sequence shown here is derived from an EMBL/GenBank/DDBJ whole genome shotgun (WGS) entry which is preliminary data.</text>
</comment>
<dbReference type="Proteomes" id="UP001153269">
    <property type="component" value="Unassembled WGS sequence"/>
</dbReference>
<accession>A0A9N7V7B7</accession>
<name>A0A9N7V7B7_PLEPL</name>
<gene>
    <name evidence="1" type="ORF">PLEPLA_LOCUS31124</name>
</gene>